<feature type="compositionally biased region" description="Polar residues" evidence="1">
    <location>
        <begin position="240"/>
        <end position="249"/>
    </location>
</feature>
<sequence>MGKTPKKAAPGGDERNLYKRRLKATTAPSNPSETSLHKRHSKLFSLLKYRRMFLLQSKVGVPVKVEVKSDAKQASNPPGSSKEKKLSVSEKGDESKCAEMQPESEEAEVKQNPSVQKEDISTEISKDTQESDKEHVDRASSEPVSISKVQEDTVNKEAVVVVEEEKTECQEKEKNSNETKEAEEQEEVDLNLSYETEDNVAKVQAERIEDKDSKEEIKEESSSTLAAAKNVVMEKEELQSESQTDTESYSADVLEFTTSEISETSESASQNDIPKKEEKVEEQSIGKDISFVSYDPSIMLKDVQIKLNDCLKENSKLFDTSSSGGGGGGGGSASGHSSLSQPSKDMSYGKTLRSICGRRSLSRMRHVTIREQRYSPNDSMFVNTSTASLAPDDSEDFKILRYNTGLSDTVSATNGSPMDGKRKHEIDDWNLTKKQKTESENSLLNSSIGLLKGLRRPIQVSTPISELKFQSGKLDLDEENKPANEDTKKWCVIM</sequence>
<protein>
    <submittedName>
        <fullName evidence="2">Uncharacterized protein</fullName>
    </submittedName>
</protein>
<gene>
    <name evidence="2" type="ORF">WH47_11295</name>
</gene>
<feature type="compositionally biased region" description="Basic and acidic residues" evidence="1">
    <location>
        <begin position="204"/>
        <end position="221"/>
    </location>
</feature>
<organism evidence="2 3">
    <name type="scientific">Habropoda laboriosa</name>
    <dbReference type="NCBI Taxonomy" id="597456"/>
    <lineage>
        <taxon>Eukaryota</taxon>
        <taxon>Metazoa</taxon>
        <taxon>Ecdysozoa</taxon>
        <taxon>Arthropoda</taxon>
        <taxon>Hexapoda</taxon>
        <taxon>Insecta</taxon>
        <taxon>Pterygota</taxon>
        <taxon>Neoptera</taxon>
        <taxon>Endopterygota</taxon>
        <taxon>Hymenoptera</taxon>
        <taxon>Apocrita</taxon>
        <taxon>Aculeata</taxon>
        <taxon>Apoidea</taxon>
        <taxon>Anthophila</taxon>
        <taxon>Apidae</taxon>
        <taxon>Habropoda</taxon>
    </lineage>
</organism>
<proteinExistence type="predicted"/>
<dbReference type="EMBL" id="KQ414940">
    <property type="protein sequence ID" value="KOC59219.1"/>
    <property type="molecule type" value="Genomic_DNA"/>
</dbReference>
<feature type="compositionally biased region" description="Basic and acidic residues" evidence="1">
    <location>
        <begin position="116"/>
        <end position="140"/>
    </location>
</feature>
<dbReference type="Proteomes" id="UP000053825">
    <property type="component" value="Unassembled WGS sequence"/>
</dbReference>
<dbReference type="AlphaFoldDB" id="A0A0L7QKV0"/>
<feature type="region of interest" description="Disordered" evidence="1">
    <location>
        <begin position="321"/>
        <end position="349"/>
    </location>
</feature>
<keyword evidence="3" id="KW-1185">Reference proteome</keyword>
<name>A0A0L7QKV0_9HYME</name>
<evidence type="ECO:0000313" key="3">
    <source>
        <dbReference type="Proteomes" id="UP000053825"/>
    </source>
</evidence>
<reference evidence="2 3" key="1">
    <citation type="submission" date="2015-07" db="EMBL/GenBank/DDBJ databases">
        <title>The genome of Habropoda laboriosa.</title>
        <authorList>
            <person name="Pan H."/>
            <person name="Kapheim K."/>
        </authorList>
    </citation>
    <scope>NUCLEOTIDE SEQUENCE [LARGE SCALE GENOMIC DNA]</scope>
    <source>
        <strain evidence="2">0110345459</strain>
    </source>
</reference>
<evidence type="ECO:0000313" key="2">
    <source>
        <dbReference type="EMBL" id="KOC59219.1"/>
    </source>
</evidence>
<evidence type="ECO:0000256" key="1">
    <source>
        <dbReference type="SAM" id="MobiDB-lite"/>
    </source>
</evidence>
<feature type="region of interest" description="Disordered" evidence="1">
    <location>
        <begin position="68"/>
        <end position="286"/>
    </location>
</feature>
<feature type="compositionally biased region" description="Gly residues" evidence="1">
    <location>
        <begin position="323"/>
        <end position="333"/>
    </location>
</feature>
<accession>A0A0L7QKV0</accession>
<feature type="compositionally biased region" description="Low complexity" evidence="1">
    <location>
        <begin position="257"/>
        <end position="269"/>
    </location>
</feature>
<feature type="compositionally biased region" description="Basic and acidic residues" evidence="1">
    <location>
        <begin position="273"/>
        <end position="285"/>
    </location>
</feature>
<feature type="compositionally biased region" description="Basic and acidic residues" evidence="1">
    <location>
        <begin position="81"/>
        <end position="97"/>
    </location>
</feature>
<feature type="compositionally biased region" description="Basic and acidic residues" evidence="1">
    <location>
        <begin position="163"/>
        <end position="182"/>
    </location>
</feature>
<feature type="compositionally biased region" description="Low complexity" evidence="1">
    <location>
        <begin position="334"/>
        <end position="343"/>
    </location>
</feature>
<dbReference type="OrthoDB" id="7688110at2759"/>